<reference evidence="2" key="1">
    <citation type="submission" date="2018-05" db="EMBL/GenBank/DDBJ databases">
        <authorList>
            <person name="Lanie J.A."/>
            <person name="Ng W.-L."/>
            <person name="Kazmierczak K.M."/>
            <person name="Andrzejewski T.M."/>
            <person name="Davidsen T.M."/>
            <person name="Wayne K.J."/>
            <person name="Tettelin H."/>
            <person name="Glass J.I."/>
            <person name="Rusch D."/>
            <person name="Podicherti R."/>
            <person name="Tsui H.-C.T."/>
            <person name="Winkler M.E."/>
        </authorList>
    </citation>
    <scope>NUCLEOTIDE SEQUENCE</scope>
</reference>
<protein>
    <recommendedName>
        <fullName evidence="1">HNH nuclease domain-containing protein</fullName>
    </recommendedName>
</protein>
<dbReference type="GO" id="GO:0004519">
    <property type="term" value="F:endonuclease activity"/>
    <property type="evidence" value="ECO:0007669"/>
    <property type="project" value="InterPro"/>
</dbReference>
<dbReference type="Pfam" id="PF13392">
    <property type="entry name" value="HNH_3"/>
    <property type="match status" value="1"/>
</dbReference>
<evidence type="ECO:0000259" key="1">
    <source>
        <dbReference type="Pfam" id="PF13392"/>
    </source>
</evidence>
<dbReference type="InterPro" id="IPR044925">
    <property type="entry name" value="His-Me_finger_sf"/>
</dbReference>
<dbReference type="AlphaFoldDB" id="A0A382AKP4"/>
<dbReference type="EMBL" id="UINC01025830">
    <property type="protein sequence ID" value="SVB02155.1"/>
    <property type="molecule type" value="Genomic_DNA"/>
</dbReference>
<evidence type="ECO:0000313" key="2">
    <source>
        <dbReference type="EMBL" id="SVB02155.1"/>
    </source>
</evidence>
<sequence>MKEIERFLTKIDKNTGSGCWTWKASKTQQGYGMFSYQGKSIPAHRFSYLHHKGEISSGYIVHQICGQNSCVNPEHLIVCTKSESRLDYNSTRVHPDAKKLLQDIRHDKEESDADFGFGTDV</sequence>
<dbReference type="Gene3D" id="3.90.75.10">
    <property type="entry name" value="Homing Intron 3 (I-ppo) Encoded Endonuclease, Chain A"/>
    <property type="match status" value="1"/>
</dbReference>
<proteinExistence type="predicted"/>
<accession>A0A382AKP4</accession>
<organism evidence="2">
    <name type="scientific">marine metagenome</name>
    <dbReference type="NCBI Taxonomy" id="408172"/>
    <lineage>
        <taxon>unclassified sequences</taxon>
        <taxon>metagenomes</taxon>
        <taxon>ecological metagenomes</taxon>
    </lineage>
</organism>
<feature type="domain" description="HNH nuclease" evidence="1">
    <location>
        <begin position="43"/>
        <end position="83"/>
    </location>
</feature>
<gene>
    <name evidence="2" type="ORF">METZ01_LOCUS155009</name>
</gene>
<dbReference type="InterPro" id="IPR044930">
    <property type="entry name" value="Homing_endonuclease_His-Me"/>
</dbReference>
<name>A0A382AKP4_9ZZZZ</name>
<dbReference type="SUPFAM" id="SSF54060">
    <property type="entry name" value="His-Me finger endonucleases"/>
    <property type="match status" value="1"/>
</dbReference>
<dbReference type="InterPro" id="IPR003615">
    <property type="entry name" value="HNH_nuc"/>
</dbReference>